<name>A0A672M4D0_SINGR</name>
<reference evidence="3" key="2">
    <citation type="submission" date="2025-09" db="UniProtKB">
        <authorList>
            <consortium name="Ensembl"/>
        </authorList>
    </citation>
    <scope>IDENTIFICATION</scope>
</reference>
<keyword evidence="4" id="KW-1185">Reference proteome</keyword>
<dbReference type="Proteomes" id="UP000472262">
    <property type="component" value="Unassembled WGS sequence"/>
</dbReference>
<evidence type="ECO:0000313" key="4">
    <source>
        <dbReference type="Proteomes" id="UP000472262"/>
    </source>
</evidence>
<dbReference type="SMART" id="SM00225">
    <property type="entry name" value="BTB"/>
    <property type="match status" value="1"/>
</dbReference>
<sequence length="216" mass="24389">MIRIHNPHHVPFLHQTEQLRQAGTLCDALLTVEGLTFKAHALILALASKRLKRQLTNQRGPGPRYCCIIDRVSSHTFKQILDYVYSESLEVPKDDLEELLKGAEYLEVESLVEQCQAQLRDPDSPTKTDTKVANSLRDDKAQKDNELSKRSHNLDEDHLDCSSEEERSSTKRSVHDAHKKSCSPVSPLPPMFSRESIISSSAQSPTPRLSLCILKH</sequence>
<dbReference type="PANTHER" id="PTHR46105">
    <property type="entry name" value="AGAP004733-PA"/>
    <property type="match status" value="1"/>
</dbReference>
<dbReference type="Pfam" id="PF00651">
    <property type="entry name" value="BTB"/>
    <property type="match status" value="1"/>
</dbReference>
<dbReference type="AlphaFoldDB" id="A0A672M4D0"/>
<dbReference type="Gene3D" id="3.30.710.10">
    <property type="entry name" value="Potassium Channel Kv1.1, Chain A"/>
    <property type="match status" value="1"/>
</dbReference>
<organism evidence="3 4">
    <name type="scientific">Sinocyclocheilus grahami</name>
    <name type="common">Dianchi golden-line fish</name>
    <name type="synonym">Barbus grahami</name>
    <dbReference type="NCBI Taxonomy" id="75366"/>
    <lineage>
        <taxon>Eukaryota</taxon>
        <taxon>Metazoa</taxon>
        <taxon>Chordata</taxon>
        <taxon>Craniata</taxon>
        <taxon>Vertebrata</taxon>
        <taxon>Euteleostomi</taxon>
        <taxon>Actinopterygii</taxon>
        <taxon>Neopterygii</taxon>
        <taxon>Teleostei</taxon>
        <taxon>Ostariophysi</taxon>
        <taxon>Cypriniformes</taxon>
        <taxon>Cyprinidae</taxon>
        <taxon>Cyprininae</taxon>
        <taxon>Sinocyclocheilus</taxon>
    </lineage>
</organism>
<dbReference type="InterPro" id="IPR011333">
    <property type="entry name" value="SKP1/BTB/POZ_sf"/>
</dbReference>
<feature type="domain" description="BTB" evidence="2">
    <location>
        <begin position="26"/>
        <end position="93"/>
    </location>
</feature>
<feature type="compositionally biased region" description="Basic and acidic residues" evidence="1">
    <location>
        <begin position="120"/>
        <end position="176"/>
    </location>
</feature>
<dbReference type="InterPro" id="IPR000210">
    <property type="entry name" value="BTB/POZ_dom"/>
</dbReference>
<dbReference type="SUPFAM" id="SSF54695">
    <property type="entry name" value="POZ domain"/>
    <property type="match status" value="1"/>
</dbReference>
<proteinExistence type="predicted"/>
<accession>A0A672M4D0</accession>
<feature type="region of interest" description="Disordered" evidence="1">
    <location>
        <begin position="116"/>
        <end position="216"/>
    </location>
</feature>
<dbReference type="GO" id="GO:0000981">
    <property type="term" value="F:DNA-binding transcription factor activity, RNA polymerase II-specific"/>
    <property type="evidence" value="ECO:0007669"/>
    <property type="project" value="TreeGrafter"/>
</dbReference>
<dbReference type="PANTHER" id="PTHR46105:SF6">
    <property type="entry name" value="ZINC FINGER AND BTB DOMAIN-CONTAINING PROTEIN 7A"/>
    <property type="match status" value="1"/>
</dbReference>
<dbReference type="GO" id="GO:0000978">
    <property type="term" value="F:RNA polymerase II cis-regulatory region sequence-specific DNA binding"/>
    <property type="evidence" value="ECO:0007669"/>
    <property type="project" value="TreeGrafter"/>
</dbReference>
<evidence type="ECO:0000259" key="2">
    <source>
        <dbReference type="PROSITE" id="PS50097"/>
    </source>
</evidence>
<dbReference type="InParanoid" id="A0A672M4D0"/>
<reference evidence="3" key="1">
    <citation type="submission" date="2025-08" db="UniProtKB">
        <authorList>
            <consortium name="Ensembl"/>
        </authorList>
    </citation>
    <scope>IDENTIFICATION</scope>
</reference>
<dbReference type="Ensembl" id="ENSSGRT00000033716.1">
    <property type="protein sequence ID" value="ENSSGRP00000031412.1"/>
    <property type="gene ID" value="ENSSGRG00000017642.1"/>
</dbReference>
<evidence type="ECO:0000256" key="1">
    <source>
        <dbReference type="SAM" id="MobiDB-lite"/>
    </source>
</evidence>
<dbReference type="InterPro" id="IPR050457">
    <property type="entry name" value="ZnFinger_BTB_dom_contain"/>
</dbReference>
<evidence type="ECO:0000313" key="3">
    <source>
        <dbReference type="Ensembl" id="ENSSGRP00000031412.1"/>
    </source>
</evidence>
<dbReference type="PROSITE" id="PS50097">
    <property type="entry name" value="BTB"/>
    <property type="match status" value="1"/>
</dbReference>
<dbReference type="CDD" id="cd18218">
    <property type="entry name" value="BTB_POZ_ZBTB32_FAZF_TZFP"/>
    <property type="match status" value="1"/>
</dbReference>
<protein>
    <recommendedName>
        <fullName evidence="2">BTB domain-containing protein</fullName>
    </recommendedName>
</protein>